<evidence type="ECO:0000313" key="3">
    <source>
        <dbReference type="Proteomes" id="UP000535890"/>
    </source>
</evidence>
<proteinExistence type="predicted"/>
<dbReference type="InterPro" id="IPR010852">
    <property type="entry name" value="ABATE"/>
</dbReference>
<dbReference type="PANTHER" id="PTHR35525">
    <property type="entry name" value="BLL6575 PROTEIN"/>
    <property type="match status" value="1"/>
</dbReference>
<name>A0A7Y9DUX8_9PSEU</name>
<gene>
    <name evidence="2" type="ORF">BJ983_002092</name>
</gene>
<evidence type="ECO:0000259" key="1">
    <source>
        <dbReference type="Pfam" id="PF11706"/>
    </source>
</evidence>
<dbReference type="Pfam" id="PF11706">
    <property type="entry name" value="zf-CGNR"/>
    <property type="match status" value="1"/>
</dbReference>
<feature type="domain" description="Zinc finger CGNR" evidence="1">
    <location>
        <begin position="119"/>
        <end position="162"/>
    </location>
</feature>
<dbReference type="InterPro" id="IPR021005">
    <property type="entry name" value="Znf_CGNR"/>
</dbReference>
<comment type="caution">
    <text evidence="2">The sequence shown here is derived from an EMBL/GenBank/DDBJ whole genome shotgun (WGS) entry which is preliminary data.</text>
</comment>
<organism evidence="2 3">
    <name type="scientific">Actinomycetospora corticicola</name>
    <dbReference type="NCBI Taxonomy" id="663602"/>
    <lineage>
        <taxon>Bacteria</taxon>
        <taxon>Bacillati</taxon>
        <taxon>Actinomycetota</taxon>
        <taxon>Actinomycetes</taxon>
        <taxon>Pseudonocardiales</taxon>
        <taxon>Pseudonocardiaceae</taxon>
        <taxon>Actinomycetospora</taxon>
    </lineage>
</organism>
<dbReference type="Pfam" id="PF07336">
    <property type="entry name" value="ABATE"/>
    <property type="match status" value="1"/>
</dbReference>
<dbReference type="EMBL" id="JACCBN010000001">
    <property type="protein sequence ID" value="NYD35990.1"/>
    <property type="molecule type" value="Genomic_DNA"/>
</dbReference>
<keyword evidence="3" id="KW-1185">Reference proteome</keyword>
<dbReference type="Gene3D" id="1.10.3300.10">
    <property type="entry name" value="Jann2411-like domain"/>
    <property type="match status" value="1"/>
</dbReference>
<dbReference type="AlphaFoldDB" id="A0A7Y9DUX8"/>
<dbReference type="InterPro" id="IPR023286">
    <property type="entry name" value="ABATE_dom_sf"/>
</dbReference>
<dbReference type="Proteomes" id="UP000535890">
    <property type="component" value="Unassembled WGS sequence"/>
</dbReference>
<dbReference type="SUPFAM" id="SSF160904">
    <property type="entry name" value="Jann2411-like"/>
    <property type="match status" value="1"/>
</dbReference>
<reference evidence="2 3" key="1">
    <citation type="submission" date="2020-07" db="EMBL/GenBank/DDBJ databases">
        <title>Sequencing the genomes of 1000 actinobacteria strains.</title>
        <authorList>
            <person name="Klenk H.-P."/>
        </authorList>
    </citation>
    <scope>NUCLEOTIDE SEQUENCE [LARGE SCALE GENOMIC DNA]</scope>
    <source>
        <strain evidence="2 3">DSM 45772</strain>
    </source>
</reference>
<dbReference type="PANTHER" id="PTHR35525:SF3">
    <property type="entry name" value="BLL6575 PROTEIN"/>
    <property type="match status" value="1"/>
</dbReference>
<sequence>MAMDLVNTSPTVWRGVEKLDALDALTAFLGEHGLGGWAVGPDDLPPVRALRERLRPLIEEPDPERRVLVAGELTAAVGGVTLADGWAATVPDGTPVTAMLGAVAGLGILAVQLHLGPDRFRPCSSDTCSGVFIDTSRPGRRRYCMPGLCGNRANVAAHRARRRAAGQG</sequence>
<accession>A0A7Y9DUX8</accession>
<protein>
    <submittedName>
        <fullName evidence="2">Putative RNA-binding Zn ribbon-like protein</fullName>
    </submittedName>
</protein>
<evidence type="ECO:0000313" key="2">
    <source>
        <dbReference type="EMBL" id="NYD35990.1"/>
    </source>
</evidence>